<sequence>MRAAMRWLRLFLILLIVTQLTASWRDQRPILGRDADIVARPVSLDADDPAKRRVGALTFLGGVSLTSRDDAFGGFSSLSVAGDRFTLLSDYGDIVRFRMDAQFRVGEPAFGDLPAGPGIGWEKRERDSESMTVDPASGQVWVGFERANAIWRYGPGLTLPADQAAPKAMARWERNGGAESLVRLRDGRFLVIAETDRQDRPVRDLLLFPGDPVTQPDSAMLASYRPPDGYDPSDATELPDGRILVLNRRFALPFRWSAVLTVIDVHGIKPGQIFTGREIARFDAPLTVDNYEGLAITREGEATILWMVSDDNQFFLQRTLLMKFRLDL</sequence>
<accession>A0A5B8LL29</accession>
<protein>
    <submittedName>
        <fullName evidence="2">Esterase-like activity of phytase family protein</fullName>
    </submittedName>
</protein>
<dbReference type="PIRSF" id="PIRSF031900">
    <property type="entry name" value="UCP031900"/>
    <property type="match status" value="1"/>
</dbReference>
<evidence type="ECO:0000259" key="1">
    <source>
        <dbReference type="Pfam" id="PF13449"/>
    </source>
</evidence>
<name>A0A5B8LL29_9SPHN</name>
<dbReference type="EMBL" id="CP042306">
    <property type="protein sequence ID" value="QDZ08445.1"/>
    <property type="molecule type" value="Genomic_DNA"/>
</dbReference>
<proteinExistence type="predicted"/>
<gene>
    <name evidence="2" type="ORF">FPZ24_14000</name>
</gene>
<dbReference type="AlphaFoldDB" id="A0A5B8LL29"/>
<dbReference type="InterPro" id="IPR014567">
    <property type="entry name" value="UCP031900"/>
</dbReference>
<evidence type="ECO:0000313" key="3">
    <source>
        <dbReference type="Proteomes" id="UP000315673"/>
    </source>
</evidence>
<dbReference type="Pfam" id="PF13449">
    <property type="entry name" value="Phytase-like"/>
    <property type="match status" value="1"/>
</dbReference>
<dbReference type="OrthoDB" id="9798693at2"/>
<evidence type="ECO:0000313" key="2">
    <source>
        <dbReference type="EMBL" id="QDZ08445.1"/>
    </source>
</evidence>
<dbReference type="Proteomes" id="UP000315673">
    <property type="component" value="Chromosome"/>
</dbReference>
<dbReference type="SUPFAM" id="SSF101898">
    <property type="entry name" value="NHL repeat"/>
    <property type="match status" value="1"/>
</dbReference>
<keyword evidence="3" id="KW-1185">Reference proteome</keyword>
<reference evidence="2 3" key="1">
    <citation type="submission" date="2019-07" db="EMBL/GenBank/DDBJ databases">
        <title>Full genome sequence of Sphingomonas sp. 4R-6-7(HKS19).</title>
        <authorList>
            <person name="Im W.-T."/>
        </authorList>
    </citation>
    <scope>NUCLEOTIDE SEQUENCE [LARGE SCALE GENOMIC DNA]</scope>
    <source>
        <strain evidence="2 3">HKS19</strain>
    </source>
</reference>
<dbReference type="KEGG" id="spai:FPZ24_14000"/>
<dbReference type="InterPro" id="IPR027372">
    <property type="entry name" value="Phytase-like_dom"/>
</dbReference>
<organism evidence="2 3">
    <name type="scientific">Sphingomonas panacisoli</name>
    <dbReference type="NCBI Taxonomy" id="1813879"/>
    <lineage>
        <taxon>Bacteria</taxon>
        <taxon>Pseudomonadati</taxon>
        <taxon>Pseudomonadota</taxon>
        <taxon>Alphaproteobacteria</taxon>
        <taxon>Sphingomonadales</taxon>
        <taxon>Sphingomonadaceae</taxon>
        <taxon>Sphingomonas</taxon>
    </lineage>
</organism>
<feature type="domain" description="Phytase-like" evidence="1">
    <location>
        <begin position="71"/>
        <end position="312"/>
    </location>
</feature>